<proteinExistence type="predicted"/>
<evidence type="ECO:0000313" key="3">
    <source>
        <dbReference type="Proteomes" id="UP000640333"/>
    </source>
</evidence>
<dbReference type="RefSeq" id="WP_193954955.1">
    <property type="nucleotide sequence ID" value="NZ_JADEYS010000024.1"/>
</dbReference>
<keyword evidence="1" id="KW-1133">Transmembrane helix</keyword>
<name>A0A8J7K6Z0_9GAMM</name>
<evidence type="ECO:0000313" key="2">
    <source>
        <dbReference type="EMBL" id="MBE9399260.1"/>
    </source>
</evidence>
<feature type="transmembrane region" description="Helical" evidence="1">
    <location>
        <begin position="36"/>
        <end position="54"/>
    </location>
</feature>
<feature type="transmembrane region" description="Helical" evidence="1">
    <location>
        <begin position="60"/>
        <end position="80"/>
    </location>
</feature>
<dbReference type="InterPro" id="IPR008407">
    <property type="entry name" value="Brnchd-chn_aa_trnsp_AzlD"/>
</dbReference>
<feature type="transmembrane region" description="Helical" evidence="1">
    <location>
        <begin position="6"/>
        <end position="24"/>
    </location>
</feature>
<dbReference type="Pfam" id="PF05437">
    <property type="entry name" value="AzlD"/>
    <property type="match status" value="1"/>
</dbReference>
<evidence type="ECO:0000256" key="1">
    <source>
        <dbReference type="SAM" id="Phobius"/>
    </source>
</evidence>
<protein>
    <submittedName>
        <fullName evidence="2">AzlD domain-containing protein</fullName>
    </submittedName>
</protein>
<dbReference type="EMBL" id="JADEYS010000024">
    <property type="protein sequence ID" value="MBE9399260.1"/>
    <property type="molecule type" value="Genomic_DNA"/>
</dbReference>
<sequence length="112" mass="12412">MIWLTIILMTLVVFISRYLFLEPRLPLRLGPRTTQFLSYAAPAILTAIAAPIVFLPEGELALQVSNPYLISAILAIGLAYLTRHVLFTTVVSMGVFFVLHSWGAHTVGPQLF</sequence>
<comment type="caution">
    <text evidence="2">The sequence shown here is derived from an EMBL/GenBank/DDBJ whole genome shotgun (WGS) entry which is preliminary data.</text>
</comment>
<dbReference type="AlphaFoldDB" id="A0A8J7K6Z0"/>
<keyword evidence="3" id="KW-1185">Reference proteome</keyword>
<gene>
    <name evidence="2" type="ORF">IOQ59_18525</name>
</gene>
<dbReference type="Proteomes" id="UP000640333">
    <property type="component" value="Unassembled WGS sequence"/>
</dbReference>
<keyword evidence="1" id="KW-0812">Transmembrane</keyword>
<reference evidence="2" key="1">
    <citation type="submission" date="2020-10" db="EMBL/GenBank/DDBJ databases">
        <title>Bacterium isolated from coastal waters sediment.</title>
        <authorList>
            <person name="Chen R.-J."/>
            <person name="Lu D.-C."/>
            <person name="Zhu K.-L."/>
            <person name="Du Z.-J."/>
        </authorList>
    </citation>
    <scope>NUCLEOTIDE SEQUENCE</scope>
    <source>
        <strain evidence="2">N1Y112</strain>
    </source>
</reference>
<organism evidence="2 3">
    <name type="scientific">Pontibacterium sinense</name>
    <dbReference type="NCBI Taxonomy" id="2781979"/>
    <lineage>
        <taxon>Bacteria</taxon>
        <taxon>Pseudomonadati</taxon>
        <taxon>Pseudomonadota</taxon>
        <taxon>Gammaproteobacteria</taxon>
        <taxon>Oceanospirillales</taxon>
        <taxon>Oceanospirillaceae</taxon>
        <taxon>Pontibacterium</taxon>
    </lineage>
</organism>
<keyword evidence="1" id="KW-0472">Membrane</keyword>
<accession>A0A8J7K6Z0</accession>